<dbReference type="PANTHER" id="PTHR32410">
    <property type="entry name" value="CYSTEINE/HISTIDINE-RICH C1 DOMAIN FAMILY PROTEIN"/>
    <property type="match status" value="1"/>
</dbReference>
<name>A0A6D2I9X2_9BRAS</name>
<dbReference type="Proteomes" id="UP000467841">
    <property type="component" value="Unassembled WGS sequence"/>
</dbReference>
<dbReference type="OrthoDB" id="1113101at2759"/>
<dbReference type="AlphaFoldDB" id="A0A6D2I9X2"/>
<feature type="domain" description="DC1" evidence="2">
    <location>
        <begin position="232"/>
        <end position="282"/>
    </location>
</feature>
<gene>
    <name evidence="3" type="ORF">MERR_LOCUS11748</name>
</gene>
<evidence type="ECO:0000259" key="2">
    <source>
        <dbReference type="Pfam" id="PF03107"/>
    </source>
</evidence>
<dbReference type="EMBL" id="CACVBM020000888">
    <property type="protein sequence ID" value="CAA7024513.1"/>
    <property type="molecule type" value="Genomic_DNA"/>
</dbReference>
<dbReference type="InterPro" id="IPR013083">
    <property type="entry name" value="Znf_RING/FYVE/PHD"/>
</dbReference>
<evidence type="ECO:0000313" key="3">
    <source>
        <dbReference type="EMBL" id="CAA7024513.1"/>
    </source>
</evidence>
<feature type="domain" description="DC1" evidence="2">
    <location>
        <begin position="147"/>
        <end position="195"/>
    </location>
</feature>
<accession>A0A6D2I9X2</accession>
<dbReference type="InterPro" id="IPR053192">
    <property type="entry name" value="Vacuole_Formation_Reg"/>
</dbReference>
<dbReference type="PANTHER" id="PTHR32410:SF153">
    <property type="entry name" value="CHP-RICH ZINC FINGER PROTEIN-LIKE-RELATED"/>
    <property type="match status" value="1"/>
</dbReference>
<evidence type="ECO:0000313" key="4">
    <source>
        <dbReference type="Proteomes" id="UP000467841"/>
    </source>
</evidence>
<dbReference type="SUPFAM" id="SSF57889">
    <property type="entry name" value="Cysteine-rich domain"/>
    <property type="match status" value="4"/>
</dbReference>
<dbReference type="InterPro" id="IPR046349">
    <property type="entry name" value="C1-like_sf"/>
</dbReference>
<proteinExistence type="predicted"/>
<comment type="caution">
    <text evidence="3">The sequence shown here is derived from an EMBL/GenBank/DDBJ whole genome shotgun (WGS) entry which is preliminary data.</text>
</comment>
<dbReference type="InterPro" id="IPR004146">
    <property type="entry name" value="DC1"/>
</dbReference>
<organism evidence="3 4">
    <name type="scientific">Microthlaspi erraticum</name>
    <dbReference type="NCBI Taxonomy" id="1685480"/>
    <lineage>
        <taxon>Eukaryota</taxon>
        <taxon>Viridiplantae</taxon>
        <taxon>Streptophyta</taxon>
        <taxon>Embryophyta</taxon>
        <taxon>Tracheophyta</taxon>
        <taxon>Spermatophyta</taxon>
        <taxon>Magnoliopsida</taxon>
        <taxon>eudicotyledons</taxon>
        <taxon>Gunneridae</taxon>
        <taxon>Pentapetalae</taxon>
        <taxon>rosids</taxon>
        <taxon>malvids</taxon>
        <taxon>Brassicales</taxon>
        <taxon>Brassicaceae</taxon>
        <taxon>Coluteocarpeae</taxon>
        <taxon>Microthlaspi</taxon>
    </lineage>
</organism>
<keyword evidence="4" id="KW-1185">Reference proteome</keyword>
<dbReference type="Pfam" id="PF03107">
    <property type="entry name" value="C1_2"/>
    <property type="match status" value="4"/>
</dbReference>
<protein>
    <recommendedName>
        <fullName evidence="2">DC1 domain-containing protein</fullName>
    </recommendedName>
</protein>
<evidence type="ECO:0000256" key="1">
    <source>
        <dbReference type="ARBA" id="ARBA00022737"/>
    </source>
</evidence>
<keyword evidence="1" id="KW-0677">Repeat</keyword>
<feature type="domain" description="DC1" evidence="2">
    <location>
        <begin position="93"/>
        <end position="137"/>
    </location>
</feature>
<dbReference type="Gene3D" id="3.30.40.10">
    <property type="entry name" value="Zinc/RING finger domain, C3HC4 (zinc finger)"/>
    <property type="match status" value="1"/>
</dbReference>
<sequence length="299" mass="34966">MFSLKGAHATYFYCESCDGEYHTEYEKAPIEIKHPLHQKHSLQLAWKTGNKTRECYCCDEDLIEVFYYCSACDFAMNIDCVANPPELYIPPLKWHEHKLALFPRRASLTCKVCALADLSSPIYMCPPCDFVVHLRCIKLPRVIRISRHPHRISFMPFNDHGDWSCNVCRKEINNDYGFYSCIKNGCWYAAHTRCATQSNVWDGINLEGHPEEMEEEVVEPFVTISDGIIRHFSHEHHHLRLDEKIDRDYDENKQCQGCVMPVYFGSFYSCVQCEFVLHETCANLPRKIYHPIRPHLHVI</sequence>
<reference evidence="3" key="1">
    <citation type="submission" date="2020-01" db="EMBL/GenBank/DDBJ databases">
        <authorList>
            <person name="Mishra B."/>
        </authorList>
    </citation>
    <scope>NUCLEOTIDE SEQUENCE [LARGE SCALE GENOMIC DNA]</scope>
</reference>
<feature type="domain" description="DC1" evidence="2">
    <location>
        <begin position="35"/>
        <end position="81"/>
    </location>
</feature>